<evidence type="ECO:0000256" key="2">
    <source>
        <dbReference type="SAM" id="Phobius"/>
    </source>
</evidence>
<dbReference type="InterPro" id="IPR000326">
    <property type="entry name" value="PAP2/HPO"/>
</dbReference>
<accession>A0A3L9LBX8</accession>
<dbReference type="InterPro" id="IPR036938">
    <property type="entry name" value="PAP2/HPO_sf"/>
</dbReference>
<feature type="transmembrane region" description="Helical" evidence="2">
    <location>
        <begin position="74"/>
        <end position="98"/>
    </location>
</feature>
<feature type="transmembrane region" description="Helical" evidence="2">
    <location>
        <begin position="175"/>
        <end position="195"/>
    </location>
</feature>
<dbReference type="Proteomes" id="UP000277871">
    <property type="component" value="Unassembled WGS sequence"/>
</dbReference>
<evidence type="ECO:0000256" key="1">
    <source>
        <dbReference type="SAM" id="MobiDB-lite"/>
    </source>
</evidence>
<organism evidence="4 5">
    <name type="scientific">Kocuria tytonicola</name>
    <dbReference type="NCBI Taxonomy" id="2055946"/>
    <lineage>
        <taxon>Bacteria</taxon>
        <taxon>Bacillati</taxon>
        <taxon>Actinomycetota</taxon>
        <taxon>Actinomycetes</taxon>
        <taxon>Micrococcales</taxon>
        <taxon>Micrococcaceae</taxon>
        <taxon>Kocuria</taxon>
    </lineage>
</organism>
<keyword evidence="2" id="KW-0812">Transmembrane</keyword>
<dbReference type="PANTHER" id="PTHR14969">
    <property type="entry name" value="SPHINGOSINE-1-PHOSPHATE PHOSPHOHYDROLASE"/>
    <property type="match status" value="1"/>
</dbReference>
<feature type="domain" description="Phosphatidic acid phosphatase type 2/haloperoxidase" evidence="3">
    <location>
        <begin position="105"/>
        <end position="216"/>
    </location>
</feature>
<feature type="region of interest" description="Disordered" evidence="1">
    <location>
        <begin position="243"/>
        <end position="292"/>
    </location>
</feature>
<keyword evidence="5" id="KW-1185">Reference proteome</keyword>
<feature type="transmembrane region" description="Helical" evidence="2">
    <location>
        <begin position="26"/>
        <end position="44"/>
    </location>
</feature>
<feature type="compositionally biased region" description="Low complexity" evidence="1">
    <location>
        <begin position="243"/>
        <end position="280"/>
    </location>
</feature>
<dbReference type="Pfam" id="PF01569">
    <property type="entry name" value="PAP2"/>
    <property type="match status" value="1"/>
</dbReference>
<evidence type="ECO:0000313" key="4">
    <source>
        <dbReference type="EMBL" id="RLY93942.1"/>
    </source>
</evidence>
<dbReference type="AlphaFoldDB" id="A0A3L9LBX8"/>
<proteinExistence type="predicted"/>
<protein>
    <submittedName>
        <fullName evidence="4">Phosphatase PAP2 family protein</fullName>
    </submittedName>
</protein>
<dbReference type="RefSeq" id="WP_121846864.1">
    <property type="nucleotide sequence ID" value="NZ_PHOA01000174.1"/>
</dbReference>
<keyword evidence="2" id="KW-0472">Membrane</keyword>
<evidence type="ECO:0000313" key="5">
    <source>
        <dbReference type="Proteomes" id="UP000277871"/>
    </source>
</evidence>
<name>A0A3L9LBX8_9MICC</name>
<dbReference type="SUPFAM" id="SSF48317">
    <property type="entry name" value="Acid phosphatase/Vanadium-dependent haloperoxidase"/>
    <property type="match status" value="1"/>
</dbReference>
<dbReference type="PANTHER" id="PTHR14969:SF13">
    <property type="entry name" value="AT30094P"/>
    <property type="match status" value="1"/>
</dbReference>
<keyword evidence="2" id="KW-1133">Transmembrane helix</keyword>
<feature type="transmembrane region" description="Helical" evidence="2">
    <location>
        <begin position="201"/>
        <end position="219"/>
    </location>
</feature>
<gene>
    <name evidence="4" type="ORF">EAE32_01485</name>
</gene>
<dbReference type="EMBL" id="RDEX01000001">
    <property type="protein sequence ID" value="RLY93942.1"/>
    <property type="molecule type" value="Genomic_DNA"/>
</dbReference>
<evidence type="ECO:0000259" key="3">
    <source>
        <dbReference type="SMART" id="SM00014"/>
    </source>
</evidence>
<dbReference type="OrthoDB" id="9789113at2"/>
<feature type="compositionally biased region" description="Basic and acidic residues" evidence="1">
    <location>
        <begin position="282"/>
        <end position="292"/>
    </location>
</feature>
<sequence length="292" mass="29988">MTNPAQYSSPSPGGSPWQLPQLRHRVAVPLVVVLLTATIGRLLVLSPQITAGETALLEGISQHRNVLLDTVATVVQMALSNGAVVLIIAAVIGWLAVIRRRPLDAVGFGITALAGWAAVGLVKVAVERPRPELSGDPLGAVTGSLSFPSSHTGAVVAIVLALSLVASRARSRRTILLWGSLGVALVGLARMYSGAHYPLDVVAAVPVAFVGVMAGASLANKVVPALAFGFSWQQEGVTVDAPATRRAPAQAAHADAARSRPAATAPARTAPAARAGSRAATAHHEERTDRAA</sequence>
<dbReference type="Gene3D" id="1.20.144.10">
    <property type="entry name" value="Phosphatidic acid phosphatase type 2/haloperoxidase"/>
    <property type="match status" value="1"/>
</dbReference>
<feature type="transmembrane region" description="Helical" evidence="2">
    <location>
        <begin position="146"/>
        <end position="166"/>
    </location>
</feature>
<dbReference type="SMART" id="SM00014">
    <property type="entry name" value="acidPPc"/>
    <property type="match status" value="1"/>
</dbReference>
<reference evidence="4 5" key="1">
    <citation type="submission" date="2018-10" db="EMBL/GenBank/DDBJ databases">
        <title>Kocuria tytonicola, new bacteria from the preen glands of American barn owls (Tyto furcata).</title>
        <authorList>
            <person name="Braun M.S."/>
            <person name="Wang E."/>
            <person name="Zimmermann S."/>
            <person name="Boutin S."/>
            <person name="Wagner H."/>
            <person name="Wink M."/>
        </authorList>
    </citation>
    <scope>NUCLEOTIDE SEQUENCE [LARGE SCALE GENOMIC DNA]</scope>
    <source>
        <strain evidence="4 5">473</strain>
    </source>
</reference>
<comment type="caution">
    <text evidence="4">The sequence shown here is derived from an EMBL/GenBank/DDBJ whole genome shotgun (WGS) entry which is preliminary data.</text>
</comment>
<feature type="transmembrane region" description="Helical" evidence="2">
    <location>
        <begin position="105"/>
        <end position="126"/>
    </location>
</feature>